<dbReference type="Pfam" id="PF00582">
    <property type="entry name" value="Usp"/>
    <property type="match status" value="1"/>
</dbReference>
<dbReference type="SUPFAM" id="SSF52402">
    <property type="entry name" value="Adenine nucleotide alpha hydrolases-like"/>
    <property type="match status" value="1"/>
</dbReference>
<evidence type="ECO:0000256" key="4">
    <source>
        <dbReference type="ARBA" id="ARBA00022741"/>
    </source>
</evidence>
<gene>
    <name evidence="12" type="ORF">ZOSMA_248G00500</name>
</gene>
<dbReference type="CDD" id="cd01989">
    <property type="entry name" value="USP_STK_Ubox_N"/>
    <property type="match status" value="1"/>
</dbReference>
<evidence type="ECO:0000313" key="13">
    <source>
        <dbReference type="Proteomes" id="UP000036987"/>
    </source>
</evidence>
<dbReference type="Gene3D" id="1.10.510.10">
    <property type="entry name" value="Transferase(Phosphotransferase) domain 1"/>
    <property type="match status" value="1"/>
</dbReference>
<dbReference type="PROSITE" id="PS00108">
    <property type="entry name" value="PROTEIN_KINASE_ST"/>
    <property type="match status" value="1"/>
</dbReference>
<keyword evidence="5 12" id="KW-0418">Kinase</keyword>
<dbReference type="InterPro" id="IPR011009">
    <property type="entry name" value="Kinase-like_dom_sf"/>
</dbReference>
<dbReference type="PANTHER" id="PTHR45647">
    <property type="entry name" value="OS02G0152300 PROTEIN"/>
    <property type="match status" value="1"/>
</dbReference>
<evidence type="ECO:0000256" key="9">
    <source>
        <dbReference type="ARBA" id="ARBA00048679"/>
    </source>
</evidence>
<evidence type="ECO:0000313" key="12">
    <source>
        <dbReference type="EMBL" id="KMZ68209.1"/>
    </source>
</evidence>
<comment type="catalytic activity">
    <reaction evidence="1">
        <text>S-ubiquitinyl-[E2 ubiquitin-conjugating enzyme]-L-cysteine + [acceptor protein]-L-lysine = [E2 ubiquitin-conjugating enzyme]-L-cysteine + N(6)-ubiquitinyl-[acceptor protein]-L-lysine.</text>
        <dbReference type="EC" id="2.3.2.27"/>
    </reaction>
</comment>
<feature type="domain" description="Protein kinase" evidence="11">
    <location>
        <begin position="401"/>
        <end position="664"/>
    </location>
</feature>
<dbReference type="FunFam" id="1.10.510.10:FF:001023">
    <property type="entry name" value="Os07g0541700 protein"/>
    <property type="match status" value="1"/>
</dbReference>
<comment type="catalytic activity">
    <reaction evidence="8">
        <text>L-threonyl-[protein] + ATP = O-phospho-L-threonyl-[protein] + ADP + H(+)</text>
        <dbReference type="Rhea" id="RHEA:46608"/>
        <dbReference type="Rhea" id="RHEA-COMP:11060"/>
        <dbReference type="Rhea" id="RHEA-COMP:11605"/>
        <dbReference type="ChEBI" id="CHEBI:15378"/>
        <dbReference type="ChEBI" id="CHEBI:30013"/>
        <dbReference type="ChEBI" id="CHEBI:30616"/>
        <dbReference type="ChEBI" id="CHEBI:61977"/>
        <dbReference type="ChEBI" id="CHEBI:456216"/>
        <dbReference type="EC" id="2.7.11.1"/>
    </reaction>
</comment>
<comment type="catalytic activity">
    <reaction evidence="9">
        <text>L-seryl-[protein] + ATP = O-phospho-L-seryl-[protein] + ADP + H(+)</text>
        <dbReference type="Rhea" id="RHEA:17989"/>
        <dbReference type="Rhea" id="RHEA-COMP:9863"/>
        <dbReference type="Rhea" id="RHEA-COMP:11604"/>
        <dbReference type="ChEBI" id="CHEBI:15378"/>
        <dbReference type="ChEBI" id="CHEBI:29999"/>
        <dbReference type="ChEBI" id="CHEBI:30616"/>
        <dbReference type="ChEBI" id="CHEBI:83421"/>
        <dbReference type="ChEBI" id="CHEBI:456216"/>
        <dbReference type="EC" id="2.7.11.1"/>
    </reaction>
</comment>
<dbReference type="Proteomes" id="UP000036987">
    <property type="component" value="Unassembled WGS sequence"/>
</dbReference>
<dbReference type="AlphaFoldDB" id="A0A0K9PGW0"/>
<dbReference type="OrthoDB" id="4062651at2759"/>
<dbReference type="GO" id="GO:0004674">
    <property type="term" value="F:protein serine/threonine kinase activity"/>
    <property type="evidence" value="ECO:0007669"/>
    <property type="project" value="UniProtKB-KW"/>
</dbReference>
<comment type="caution">
    <text evidence="12">The sequence shown here is derived from an EMBL/GenBank/DDBJ whole genome shotgun (WGS) entry which is preliminary data.</text>
</comment>
<evidence type="ECO:0000256" key="3">
    <source>
        <dbReference type="ARBA" id="ARBA00022679"/>
    </source>
</evidence>
<evidence type="ECO:0000256" key="2">
    <source>
        <dbReference type="ARBA" id="ARBA00022527"/>
    </source>
</evidence>
<dbReference type="STRING" id="29655.A0A0K9PGW0"/>
<evidence type="ECO:0000256" key="10">
    <source>
        <dbReference type="SAM" id="Coils"/>
    </source>
</evidence>
<keyword evidence="7" id="KW-0067">ATP-binding</keyword>
<dbReference type="InterPro" id="IPR014729">
    <property type="entry name" value="Rossmann-like_a/b/a_fold"/>
</dbReference>
<dbReference type="SUPFAM" id="SSF56112">
    <property type="entry name" value="Protein kinase-like (PK-like)"/>
    <property type="match status" value="1"/>
</dbReference>
<dbReference type="Gene3D" id="3.30.200.20">
    <property type="entry name" value="Phosphorylase Kinase, domain 1"/>
    <property type="match status" value="1"/>
</dbReference>
<evidence type="ECO:0000256" key="8">
    <source>
        <dbReference type="ARBA" id="ARBA00047899"/>
    </source>
</evidence>
<evidence type="ECO:0000256" key="1">
    <source>
        <dbReference type="ARBA" id="ARBA00000900"/>
    </source>
</evidence>
<keyword evidence="6" id="KW-0833">Ubl conjugation pathway</keyword>
<evidence type="ECO:0000256" key="6">
    <source>
        <dbReference type="ARBA" id="ARBA00022786"/>
    </source>
</evidence>
<keyword evidence="4" id="KW-0547">Nucleotide-binding</keyword>
<keyword evidence="13" id="KW-1185">Reference proteome</keyword>
<dbReference type="FunFam" id="3.30.200.20:FF:000162">
    <property type="entry name" value="Adenine nucleotide alpha hydrolase-like domain kinase"/>
    <property type="match status" value="1"/>
</dbReference>
<dbReference type="GO" id="GO:0005524">
    <property type="term" value="F:ATP binding"/>
    <property type="evidence" value="ECO:0007669"/>
    <property type="project" value="UniProtKB-KW"/>
</dbReference>
<dbReference type="Gene3D" id="3.40.50.620">
    <property type="entry name" value="HUPs"/>
    <property type="match status" value="1"/>
</dbReference>
<sequence length="685" mass="77839">MTEEAQFSPTTIVAIDKDKNSQYAVKWVVNHLIADNPTIALVHVRTSTASPLNYIGARDGVGMHVEPDVLEMFRTNRVYCVRKGMRVKEVILDDTDISKALIEYTRNNQITKMVVGSSNRNAITRKFKNTDVPTLLLKSASDFCTVYVISKGKIQNVRTAKFQPQMTANYPIHYPSQGVMEADDEYATTTKVAGFKAPIPNPNLSPNNRKLLSATTNYYGSRNMSYENLDMPLRTSNVSDEFNFEFQFQSDVDDTFQFSPLKVSCSPLDTSSPQSNQRDMEAEMKRLKNELKQTMDMYSTACKEAITAKQVAKELEEAKKAEEEAVAVAKMANSRCKEAIEAAQKSKWIAEIESKKRIDAELATEHEHEEKKKVLEILKQKQTDRYRKYNIDEIQNATCHFSDCLKIGEGGYGPVYKATLDHTPVAIKVLRPDVEEGRKQFKQEVEVRSLIRHPNMVLLLGACPDYGCLIYEYMNFGSLDDRLFRRDNTPAISWITRFKIAADIATGLLFLHQTKPEPLVHRDLKPSNILLDKNYTSKISDVGLSRLVPPSVVDGVTQYRITSTAGTFCYIDPEYQQTGMLGTKSDIYSLGILLLQMITAKPPMGLTHHVQQSIDRNTFDEILDPEIKNWPMEEALSFAKLALRCAELRRKDRPDLRTEILPELARLRSFGQKWEYSTRTKRVGK</sequence>
<dbReference type="InterPro" id="IPR051348">
    <property type="entry name" value="U-box_ubiquitin_ligases"/>
</dbReference>
<feature type="coiled-coil region" evidence="10">
    <location>
        <begin position="277"/>
        <end position="332"/>
    </location>
</feature>
<dbReference type="PANTHER" id="PTHR45647:SF93">
    <property type="entry name" value="KINASE WITH ADENINE NUCLEOTIDE ALPHA HYDROLASES-LIKE DOMAIN-CONTAINING PROTEIN"/>
    <property type="match status" value="1"/>
</dbReference>
<keyword evidence="3" id="KW-0808">Transferase</keyword>
<organism evidence="12 13">
    <name type="scientific">Zostera marina</name>
    <name type="common">Eelgrass</name>
    <dbReference type="NCBI Taxonomy" id="29655"/>
    <lineage>
        <taxon>Eukaryota</taxon>
        <taxon>Viridiplantae</taxon>
        <taxon>Streptophyta</taxon>
        <taxon>Embryophyta</taxon>
        <taxon>Tracheophyta</taxon>
        <taxon>Spermatophyta</taxon>
        <taxon>Magnoliopsida</taxon>
        <taxon>Liliopsida</taxon>
        <taxon>Zosteraceae</taxon>
        <taxon>Zostera</taxon>
    </lineage>
</organism>
<dbReference type="InterPro" id="IPR006016">
    <property type="entry name" value="UspA"/>
</dbReference>
<name>A0A0K9PGW0_ZOSMR</name>
<dbReference type="InterPro" id="IPR000719">
    <property type="entry name" value="Prot_kinase_dom"/>
</dbReference>
<dbReference type="Pfam" id="PF00069">
    <property type="entry name" value="Pkinase"/>
    <property type="match status" value="1"/>
</dbReference>
<dbReference type="SMART" id="SM00220">
    <property type="entry name" value="S_TKc"/>
    <property type="match status" value="1"/>
</dbReference>
<dbReference type="InterPro" id="IPR008271">
    <property type="entry name" value="Ser/Thr_kinase_AS"/>
</dbReference>
<proteinExistence type="predicted"/>
<evidence type="ECO:0000256" key="5">
    <source>
        <dbReference type="ARBA" id="ARBA00022777"/>
    </source>
</evidence>
<keyword evidence="10" id="KW-0175">Coiled coil</keyword>
<dbReference type="OMA" id="FERTNEN"/>
<accession>A0A0K9PGW0</accession>
<reference evidence="13" key="1">
    <citation type="journal article" date="2016" name="Nature">
        <title>The genome of the seagrass Zostera marina reveals angiosperm adaptation to the sea.</title>
        <authorList>
            <person name="Olsen J.L."/>
            <person name="Rouze P."/>
            <person name="Verhelst B."/>
            <person name="Lin Y.-C."/>
            <person name="Bayer T."/>
            <person name="Collen J."/>
            <person name="Dattolo E."/>
            <person name="De Paoli E."/>
            <person name="Dittami S."/>
            <person name="Maumus F."/>
            <person name="Michel G."/>
            <person name="Kersting A."/>
            <person name="Lauritano C."/>
            <person name="Lohaus R."/>
            <person name="Toepel M."/>
            <person name="Tonon T."/>
            <person name="Vanneste K."/>
            <person name="Amirebrahimi M."/>
            <person name="Brakel J."/>
            <person name="Bostroem C."/>
            <person name="Chovatia M."/>
            <person name="Grimwood J."/>
            <person name="Jenkins J.W."/>
            <person name="Jueterbock A."/>
            <person name="Mraz A."/>
            <person name="Stam W.T."/>
            <person name="Tice H."/>
            <person name="Bornberg-Bauer E."/>
            <person name="Green P.J."/>
            <person name="Pearson G.A."/>
            <person name="Procaccini G."/>
            <person name="Duarte C.M."/>
            <person name="Schmutz J."/>
            <person name="Reusch T.B.H."/>
            <person name="Van de Peer Y."/>
        </authorList>
    </citation>
    <scope>NUCLEOTIDE SEQUENCE [LARGE SCALE GENOMIC DNA]</scope>
    <source>
        <strain evidence="13">cv. Finnish</strain>
    </source>
</reference>
<dbReference type="PROSITE" id="PS50011">
    <property type="entry name" value="PROTEIN_KINASE_DOM"/>
    <property type="match status" value="1"/>
</dbReference>
<evidence type="ECO:0000256" key="7">
    <source>
        <dbReference type="ARBA" id="ARBA00022840"/>
    </source>
</evidence>
<dbReference type="EMBL" id="LFYR01000861">
    <property type="protein sequence ID" value="KMZ68209.1"/>
    <property type="molecule type" value="Genomic_DNA"/>
</dbReference>
<dbReference type="GO" id="GO:0061630">
    <property type="term" value="F:ubiquitin protein ligase activity"/>
    <property type="evidence" value="ECO:0007669"/>
    <property type="project" value="UniProtKB-EC"/>
</dbReference>
<evidence type="ECO:0000259" key="11">
    <source>
        <dbReference type="PROSITE" id="PS50011"/>
    </source>
</evidence>
<protein>
    <submittedName>
        <fullName evidence="12">Putative Kinase</fullName>
    </submittedName>
</protein>
<keyword evidence="2" id="KW-0723">Serine/threonine-protein kinase</keyword>